<dbReference type="InterPro" id="IPR007939">
    <property type="entry name" value="Cu-R_B_prcur"/>
</dbReference>
<dbReference type="OrthoDB" id="9778934at2"/>
<dbReference type="GO" id="GO:0005507">
    <property type="term" value="F:copper ion binding"/>
    <property type="evidence" value="ECO:0007669"/>
    <property type="project" value="InterPro"/>
</dbReference>
<protein>
    <submittedName>
        <fullName evidence="2">Copper resistance B</fullName>
    </submittedName>
</protein>
<keyword evidence="3" id="KW-1185">Reference proteome</keyword>
<organism evidence="2 3">
    <name type="scientific">Hyphomonas oceanitis SCH89</name>
    <dbReference type="NCBI Taxonomy" id="1280953"/>
    <lineage>
        <taxon>Bacteria</taxon>
        <taxon>Pseudomonadati</taxon>
        <taxon>Pseudomonadota</taxon>
        <taxon>Alphaproteobacteria</taxon>
        <taxon>Hyphomonadales</taxon>
        <taxon>Hyphomonadaceae</taxon>
        <taxon>Hyphomonas</taxon>
    </lineage>
</organism>
<dbReference type="PATRIC" id="fig|1280953.3.peg.4029"/>
<name>A0A059G200_9PROT</name>
<dbReference type="EMBL" id="ARYL01000085">
    <property type="protein sequence ID" value="KCZ98605.1"/>
    <property type="molecule type" value="Genomic_DNA"/>
</dbReference>
<dbReference type="eggNOG" id="COG3667">
    <property type="taxonomic scope" value="Bacteria"/>
</dbReference>
<proteinExistence type="predicted"/>
<dbReference type="GO" id="GO:0006878">
    <property type="term" value="P:intracellular copper ion homeostasis"/>
    <property type="evidence" value="ECO:0007669"/>
    <property type="project" value="InterPro"/>
</dbReference>
<dbReference type="AlphaFoldDB" id="A0A059G200"/>
<accession>A0A059G200</accession>
<dbReference type="GO" id="GO:0009279">
    <property type="term" value="C:cell outer membrane"/>
    <property type="evidence" value="ECO:0007669"/>
    <property type="project" value="InterPro"/>
</dbReference>
<feature type="chain" id="PRO_5001577894" evidence="1">
    <location>
        <begin position="22"/>
        <end position="231"/>
    </location>
</feature>
<dbReference type="RefSeq" id="WP_035542217.1">
    <property type="nucleotide sequence ID" value="NZ_ARYL01000085.1"/>
</dbReference>
<evidence type="ECO:0000313" key="3">
    <source>
        <dbReference type="Proteomes" id="UP000024942"/>
    </source>
</evidence>
<feature type="signal peptide" evidence="1">
    <location>
        <begin position="1"/>
        <end position="21"/>
    </location>
</feature>
<sequence>MKYIFLLAGVLATAPASPAFAAEGDPVYNYTLMEADIAEIDNETVGAWDAQGWIGGDYNRFWWKSEGALTDGNFEDAEIQALYSRNISRFWDAQVGVRYDLEPKGETYGVIGLQGLAPYFFEVDAAAFVSSSGEVSARFDATGELLFTQRLILEPGVAFDFFAERDRSRQIGSGLSTAEFSAQLRYEFTRELAPYVELAYQKAYGETADFQRAATGSDDDTVFKIGLRTMF</sequence>
<keyword evidence="1" id="KW-0732">Signal</keyword>
<dbReference type="STRING" id="1280953.HOC_20263"/>
<evidence type="ECO:0000256" key="1">
    <source>
        <dbReference type="SAM" id="SignalP"/>
    </source>
</evidence>
<comment type="caution">
    <text evidence="2">The sequence shown here is derived from an EMBL/GenBank/DDBJ whole genome shotgun (WGS) entry which is preliminary data.</text>
</comment>
<dbReference type="Proteomes" id="UP000024942">
    <property type="component" value="Unassembled WGS sequence"/>
</dbReference>
<gene>
    <name evidence="2" type="ORF">HOC_20263</name>
</gene>
<dbReference type="Pfam" id="PF05275">
    <property type="entry name" value="CopB"/>
    <property type="match status" value="1"/>
</dbReference>
<reference evidence="2 3" key="1">
    <citation type="journal article" date="2014" name="Antonie Van Leeuwenhoek">
        <title>Hyphomonas beringensis sp. nov. and Hyphomonas chukchiensis sp. nov., isolated from surface seawater of the Bering Sea and Chukchi Sea.</title>
        <authorList>
            <person name="Li C."/>
            <person name="Lai Q."/>
            <person name="Li G."/>
            <person name="Dong C."/>
            <person name="Wang J."/>
            <person name="Liao Y."/>
            <person name="Shao Z."/>
        </authorList>
    </citation>
    <scope>NUCLEOTIDE SEQUENCE [LARGE SCALE GENOMIC DNA]</scope>
    <source>
        <strain evidence="2 3">SCH89</strain>
    </source>
</reference>
<evidence type="ECO:0000313" key="2">
    <source>
        <dbReference type="EMBL" id="KCZ98605.1"/>
    </source>
</evidence>